<dbReference type="Proteomes" id="UP000016932">
    <property type="component" value="Unassembled WGS sequence"/>
</dbReference>
<organism evidence="1 2">
    <name type="scientific">Pseudocercospora fijiensis (strain CIRAD86)</name>
    <name type="common">Black leaf streak disease fungus</name>
    <name type="synonym">Mycosphaerella fijiensis</name>
    <dbReference type="NCBI Taxonomy" id="383855"/>
    <lineage>
        <taxon>Eukaryota</taxon>
        <taxon>Fungi</taxon>
        <taxon>Dikarya</taxon>
        <taxon>Ascomycota</taxon>
        <taxon>Pezizomycotina</taxon>
        <taxon>Dothideomycetes</taxon>
        <taxon>Dothideomycetidae</taxon>
        <taxon>Mycosphaerellales</taxon>
        <taxon>Mycosphaerellaceae</taxon>
        <taxon>Pseudocercospora</taxon>
    </lineage>
</organism>
<sequence>MRTYLQHFDNINFAQVVVAAWASQPTPNTYPNVELAARTKPHVSTPLLRLTSGPNRPFTFVRSTLPGVITVKHV</sequence>
<dbReference type="OrthoDB" id="5522061at2759"/>
<proteinExistence type="predicted"/>
<dbReference type="EMBL" id="KB446555">
    <property type="protein sequence ID" value="EME88221.1"/>
    <property type="molecule type" value="Genomic_DNA"/>
</dbReference>
<gene>
    <name evidence="1" type="ORF">MYCFIDRAFT_181185</name>
</gene>
<evidence type="ECO:0000313" key="2">
    <source>
        <dbReference type="Proteomes" id="UP000016932"/>
    </source>
</evidence>
<name>N1Q8W5_PSEFD</name>
<dbReference type="VEuPathDB" id="FungiDB:MYCFIDRAFT_181185"/>
<evidence type="ECO:0000313" key="1">
    <source>
        <dbReference type="EMBL" id="EME88221.1"/>
    </source>
</evidence>
<dbReference type="AlphaFoldDB" id="N1Q8W5"/>
<reference evidence="1 2" key="1">
    <citation type="journal article" date="2012" name="PLoS Pathog.">
        <title>Diverse lifestyles and strategies of plant pathogenesis encoded in the genomes of eighteen Dothideomycetes fungi.</title>
        <authorList>
            <person name="Ohm R.A."/>
            <person name="Feau N."/>
            <person name="Henrissat B."/>
            <person name="Schoch C.L."/>
            <person name="Horwitz B.A."/>
            <person name="Barry K.W."/>
            <person name="Condon B.J."/>
            <person name="Copeland A.C."/>
            <person name="Dhillon B."/>
            <person name="Glaser F."/>
            <person name="Hesse C.N."/>
            <person name="Kosti I."/>
            <person name="LaButti K."/>
            <person name="Lindquist E.A."/>
            <person name="Lucas S."/>
            <person name="Salamov A.A."/>
            <person name="Bradshaw R.E."/>
            <person name="Ciuffetti L."/>
            <person name="Hamelin R.C."/>
            <person name="Kema G.H.J."/>
            <person name="Lawrence C."/>
            <person name="Scott J.A."/>
            <person name="Spatafora J.W."/>
            <person name="Turgeon B.G."/>
            <person name="de Wit P.J.G.M."/>
            <person name="Zhong S."/>
            <person name="Goodwin S.B."/>
            <person name="Grigoriev I.V."/>
        </authorList>
    </citation>
    <scope>NUCLEOTIDE SEQUENCE [LARGE SCALE GENOMIC DNA]</scope>
    <source>
        <strain evidence="1 2">CIRAD86</strain>
    </source>
</reference>
<dbReference type="GeneID" id="19334530"/>
<accession>N1Q8W5</accession>
<keyword evidence="2" id="KW-1185">Reference proteome</keyword>
<dbReference type="RefSeq" id="XP_007921349.1">
    <property type="nucleotide sequence ID" value="XM_007923158.1"/>
</dbReference>
<dbReference type="HOGENOM" id="CLU_2688852_0_0_1"/>
<dbReference type="KEGG" id="pfj:MYCFIDRAFT_181185"/>
<protein>
    <submittedName>
        <fullName evidence="1">Uncharacterized protein</fullName>
    </submittedName>
</protein>